<name>A0A6C0AHP7_9ZZZZ</name>
<sequence>MKPYQYSLHSNGFTGESLQSTLYCCCSDVDVDFPIKSSDCSHSSLVQLFGIEQYHLLDYLNVNKIRVFSQTKAGIHSTRELQQYAQVLKSYPRLQSKCIIMSSMMLYAIGTTTAMDVDTLVSNRHEDCDPLIQSLEKKGIDVKVLRKDEHWEEHGKVLGWMKKSFSTDWVKASGYHEISDFFMDSRCFFYLHGLKYISLPIQIQRIYKRNSANSFVDLIAIHYNNCPVKFPCIHPLQFRQGKLDILDHAAYQKMIRSIQENLKEWQSFSLSISDLKEMYPMCLVKPHSNLDHLYAYFIKVMDIYKQMYPSSYTCFMEVDSIPNLPVVILHTINPYVLTHSLTIKSFSVVKGNPIRVTLGNTYEVPINVHLNGYKLYERHKILEYYDDTLDLDELHIARLFATYVFKRFP</sequence>
<evidence type="ECO:0000313" key="1">
    <source>
        <dbReference type="EMBL" id="QHS79176.1"/>
    </source>
</evidence>
<dbReference type="EMBL" id="MN740626">
    <property type="protein sequence ID" value="QHS79176.1"/>
    <property type="molecule type" value="Genomic_DNA"/>
</dbReference>
<accession>A0A6C0AHP7</accession>
<protein>
    <submittedName>
        <fullName evidence="1">Uncharacterized protein</fullName>
    </submittedName>
</protein>
<organism evidence="1">
    <name type="scientific">viral metagenome</name>
    <dbReference type="NCBI Taxonomy" id="1070528"/>
    <lineage>
        <taxon>unclassified sequences</taxon>
        <taxon>metagenomes</taxon>
        <taxon>organismal metagenomes</taxon>
    </lineage>
</organism>
<dbReference type="AlphaFoldDB" id="A0A6C0AHP7"/>
<proteinExistence type="predicted"/>
<reference evidence="1" key="1">
    <citation type="journal article" date="2020" name="Nature">
        <title>Giant virus diversity and host interactions through global metagenomics.</title>
        <authorList>
            <person name="Schulz F."/>
            <person name="Roux S."/>
            <person name="Paez-Espino D."/>
            <person name="Jungbluth S."/>
            <person name="Walsh D.A."/>
            <person name="Denef V.J."/>
            <person name="McMahon K.D."/>
            <person name="Konstantinidis K.T."/>
            <person name="Eloe-Fadrosh E.A."/>
            <person name="Kyrpides N.C."/>
            <person name="Woyke T."/>
        </authorList>
    </citation>
    <scope>NUCLEOTIDE SEQUENCE</scope>
    <source>
        <strain evidence="1">GVMAG-S-1035118-87</strain>
    </source>
</reference>